<dbReference type="RefSeq" id="WP_156329061.1">
    <property type="nucleotide sequence ID" value="NZ_CACRSW010000023.1"/>
</dbReference>
<dbReference type="GO" id="GO:0006152">
    <property type="term" value="P:purine nucleoside catabolic process"/>
    <property type="evidence" value="ECO:0007669"/>
    <property type="project" value="TreeGrafter"/>
</dbReference>
<dbReference type="PANTHER" id="PTHR12304:SF4">
    <property type="entry name" value="URIDINE NUCLEOSIDASE"/>
    <property type="match status" value="1"/>
</dbReference>
<proteinExistence type="predicted"/>
<dbReference type="PANTHER" id="PTHR12304">
    <property type="entry name" value="INOSINE-URIDINE PREFERRING NUCLEOSIDE HYDROLASE"/>
    <property type="match status" value="1"/>
</dbReference>
<dbReference type="Gene3D" id="3.90.245.10">
    <property type="entry name" value="Ribonucleoside hydrolase-like"/>
    <property type="match status" value="1"/>
</dbReference>
<keyword evidence="1 4" id="KW-0378">Hydrolase</keyword>
<dbReference type="Pfam" id="PF01156">
    <property type="entry name" value="IU_nuc_hydro"/>
    <property type="match status" value="1"/>
</dbReference>
<evidence type="ECO:0000256" key="1">
    <source>
        <dbReference type="ARBA" id="ARBA00022801"/>
    </source>
</evidence>
<sequence length="286" mass="32654">MEKEKPFIYIDTNFTLSEILMLKMAFNSNEFEIVGISSVSSFMDSKFAAKNILSMANMEDLILPICEGSSSNLKNQEILIRGENSLIFDKTKDYLSDASPEDFLYDLAKDCGRLDIIATGPLTNIAKAIIKYDDFVSYIDHIFILGSNFSSGDITKNSEFNFFTDPNATNIVLKEDIETFILPIDISNSLNLPDEILKKSTSDPVFENIKNLYKFYPKNEREIKAAILIYMVLKPQAFIFEEKAIKVNEDFDRGSIVEINSKNKKYIANRVNEDTFFDFLFDRLGL</sequence>
<evidence type="ECO:0000259" key="3">
    <source>
        <dbReference type="Pfam" id="PF01156"/>
    </source>
</evidence>
<dbReference type="InterPro" id="IPR023186">
    <property type="entry name" value="IUNH"/>
</dbReference>
<keyword evidence="2 4" id="KW-0326">Glycosidase</keyword>
<feature type="domain" description="Inosine/uridine-preferring nucleoside hydrolase" evidence="3">
    <location>
        <begin position="8"/>
        <end position="278"/>
    </location>
</feature>
<accession>A0A6N2T5N5</accession>
<name>A0A6N2T5N5_9FIRM</name>
<dbReference type="GO" id="GO:0005829">
    <property type="term" value="C:cytosol"/>
    <property type="evidence" value="ECO:0007669"/>
    <property type="project" value="TreeGrafter"/>
</dbReference>
<dbReference type="EC" id="3.2.-.-" evidence="4"/>
<dbReference type="GO" id="GO:0008477">
    <property type="term" value="F:purine nucleosidase activity"/>
    <property type="evidence" value="ECO:0007669"/>
    <property type="project" value="TreeGrafter"/>
</dbReference>
<reference evidence="4" key="1">
    <citation type="submission" date="2019-11" db="EMBL/GenBank/DDBJ databases">
        <authorList>
            <person name="Feng L."/>
        </authorList>
    </citation>
    <scope>NUCLEOTIDE SEQUENCE</scope>
    <source>
        <strain evidence="4">AvaginalisLFYP127</strain>
    </source>
</reference>
<dbReference type="AlphaFoldDB" id="A0A6N2T5N5"/>
<evidence type="ECO:0000313" key="4">
    <source>
        <dbReference type="EMBL" id="VYT00757.1"/>
    </source>
</evidence>
<dbReference type="InterPro" id="IPR036452">
    <property type="entry name" value="Ribo_hydro-like"/>
</dbReference>
<dbReference type="EMBL" id="CACRSW010000023">
    <property type="protein sequence ID" value="VYT00757.1"/>
    <property type="molecule type" value="Genomic_DNA"/>
</dbReference>
<protein>
    <submittedName>
        <fullName evidence="4">Pyrimidine-specific ribonucleoside hydrolase RihA</fullName>
        <ecNumber evidence="4">3.2.-.-</ecNumber>
    </submittedName>
</protein>
<evidence type="ECO:0000256" key="2">
    <source>
        <dbReference type="ARBA" id="ARBA00023295"/>
    </source>
</evidence>
<organism evidence="4">
    <name type="scientific">Anaerococcus vaginalis</name>
    <dbReference type="NCBI Taxonomy" id="33037"/>
    <lineage>
        <taxon>Bacteria</taxon>
        <taxon>Bacillati</taxon>
        <taxon>Bacillota</taxon>
        <taxon>Tissierellia</taxon>
        <taxon>Tissierellales</taxon>
        <taxon>Peptoniphilaceae</taxon>
        <taxon>Anaerococcus</taxon>
    </lineage>
</organism>
<gene>
    <name evidence="4" type="primary">rihA</name>
    <name evidence="4" type="ORF">AVLFYP127_00492</name>
</gene>
<dbReference type="SUPFAM" id="SSF53590">
    <property type="entry name" value="Nucleoside hydrolase"/>
    <property type="match status" value="1"/>
</dbReference>
<dbReference type="InterPro" id="IPR001910">
    <property type="entry name" value="Inosine/uridine_hydrolase_dom"/>
</dbReference>